<keyword evidence="5" id="KW-0539">Nucleus</keyword>
<evidence type="ECO:0000256" key="4">
    <source>
        <dbReference type="ARBA" id="ARBA00023163"/>
    </source>
</evidence>
<dbReference type="GO" id="GO:0006351">
    <property type="term" value="P:DNA-templated transcription"/>
    <property type="evidence" value="ECO:0007669"/>
    <property type="project" value="InterPro"/>
</dbReference>
<comment type="caution">
    <text evidence="7">The sequence shown here is derived from an EMBL/GenBank/DDBJ whole genome shotgun (WGS) entry which is preliminary data.</text>
</comment>
<dbReference type="GO" id="GO:0008270">
    <property type="term" value="F:zinc ion binding"/>
    <property type="evidence" value="ECO:0007669"/>
    <property type="project" value="InterPro"/>
</dbReference>
<evidence type="ECO:0000256" key="1">
    <source>
        <dbReference type="ARBA" id="ARBA00004123"/>
    </source>
</evidence>
<dbReference type="Pfam" id="PF04082">
    <property type="entry name" value="Fungal_trans"/>
    <property type="match status" value="1"/>
</dbReference>
<evidence type="ECO:0000256" key="2">
    <source>
        <dbReference type="ARBA" id="ARBA00023015"/>
    </source>
</evidence>
<sequence length="449" mass="49740">MRCMDYMVGSLAFSTLCREVLPRHLPVMILSGGPMQPLPPHETAVKCLRTFLRFFNDDFRFFQDHEITTVFQEYIGGASCPSQAAYAAINMVCVCSTWIANGVQPEISERFVENAMRVLPATLMEEPNRIAVGTLLLMVTYLVSTSRSSTAAMVLGSAAQMMLLSGYHEKLFAAGGQSVDDVQEARLLYRGYCLEQDLSLRLGKPSLLTESLITSLPDTLPVDSHGVIVLPEGTSINYLREQVVLAKTQNKVYEKLRVPQCSVRNGLEYLQDTCGLLDELRRWSEALPPSVRPPNVPDGLAARQVMHIKTLHYTYYQTTIAIHSAMFAFSPLFAEPAVRARVYTAVGGCAAAAREMLGLPMHLDTSHPFMPYLLHRVGWNIDGLLLNICVNRRTPEARQDLELLEGVVSAFERGAPQHDGKVAHNVVTIIYKTALEALTYPEAGNPPPI</sequence>
<feature type="domain" description="Xylanolytic transcriptional activator regulatory" evidence="6">
    <location>
        <begin position="134"/>
        <end position="225"/>
    </location>
</feature>
<accession>A0A8H6KQ00</accession>
<keyword evidence="4" id="KW-0804">Transcription</keyword>
<dbReference type="InterPro" id="IPR007219">
    <property type="entry name" value="XnlR_reg_dom"/>
</dbReference>
<evidence type="ECO:0000256" key="3">
    <source>
        <dbReference type="ARBA" id="ARBA00023125"/>
    </source>
</evidence>
<evidence type="ECO:0000313" key="8">
    <source>
        <dbReference type="Proteomes" id="UP000654918"/>
    </source>
</evidence>
<comment type="subcellular location">
    <subcellularLocation>
        <location evidence="1">Nucleus</location>
    </subcellularLocation>
</comment>
<dbReference type="CDD" id="cd12148">
    <property type="entry name" value="fungal_TF_MHR"/>
    <property type="match status" value="1"/>
</dbReference>
<evidence type="ECO:0000256" key="5">
    <source>
        <dbReference type="ARBA" id="ARBA00023242"/>
    </source>
</evidence>
<dbReference type="GO" id="GO:0003700">
    <property type="term" value="F:DNA-binding transcription factor activity"/>
    <property type="evidence" value="ECO:0007669"/>
    <property type="project" value="InterPro"/>
</dbReference>
<dbReference type="AlphaFoldDB" id="A0A8H6KQ00"/>
<keyword evidence="2" id="KW-0805">Transcription regulation</keyword>
<dbReference type="GO" id="GO:0003677">
    <property type="term" value="F:DNA binding"/>
    <property type="evidence" value="ECO:0007669"/>
    <property type="project" value="UniProtKB-KW"/>
</dbReference>
<dbReference type="EMBL" id="WIGO01000039">
    <property type="protein sequence ID" value="KAF6835552.1"/>
    <property type="molecule type" value="Genomic_DNA"/>
</dbReference>
<evidence type="ECO:0000259" key="6">
    <source>
        <dbReference type="Pfam" id="PF04082"/>
    </source>
</evidence>
<protein>
    <submittedName>
        <fullName evidence="7">Fungal specific transcription factor</fullName>
    </submittedName>
</protein>
<evidence type="ECO:0000313" key="7">
    <source>
        <dbReference type="EMBL" id="KAF6835552.1"/>
    </source>
</evidence>
<keyword evidence="8" id="KW-1185">Reference proteome</keyword>
<organism evidence="7 8">
    <name type="scientific">Colletotrichum plurivorum</name>
    <dbReference type="NCBI Taxonomy" id="2175906"/>
    <lineage>
        <taxon>Eukaryota</taxon>
        <taxon>Fungi</taxon>
        <taxon>Dikarya</taxon>
        <taxon>Ascomycota</taxon>
        <taxon>Pezizomycotina</taxon>
        <taxon>Sordariomycetes</taxon>
        <taxon>Hypocreomycetidae</taxon>
        <taxon>Glomerellales</taxon>
        <taxon>Glomerellaceae</taxon>
        <taxon>Colletotrichum</taxon>
        <taxon>Colletotrichum orchidearum species complex</taxon>
    </lineage>
</organism>
<dbReference type="GO" id="GO:0005634">
    <property type="term" value="C:nucleus"/>
    <property type="evidence" value="ECO:0007669"/>
    <property type="project" value="UniProtKB-SubCell"/>
</dbReference>
<name>A0A8H6KQ00_9PEZI</name>
<dbReference type="Proteomes" id="UP000654918">
    <property type="component" value="Unassembled WGS sequence"/>
</dbReference>
<proteinExistence type="predicted"/>
<reference evidence="7" key="1">
    <citation type="journal article" date="2020" name="Phytopathology">
        <title>Genome Sequence Resources of Colletotrichum truncatum, C. plurivorum, C. musicola, and C. sojae: Four Species Pathogenic to Soybean (Glycine max).</title>
        <authorList>
            <person name="Rogerio F."/>
            <person name="Boufleur T.R."/>
            <person name="Ciampi-Guillardi M."/>
            <person name="Sukno S.A."/>
            <person name="Thon M.R."/>
            <person name="Massola Junior N.S."/>
            <person name="Baroncelli R."/>
        </authorList>
    </citation>
    <scope>NUCLEOTIDE SEQUENCE</scope>
    <source>
        <strain evidence="7">LFN00145</strain>
    </source>
</reference>
<dbReference type="PANTHER" id="PTHR46910:SF37">
    <property type="entry name" value="ZN(II)2CYS6 TRANSCRIPTION FACTOR (EUROFUNG)"/>
    <property type="match status" value="1"/>
</dbReference>
<keyword evidence="3" id="KW-0238">DNA-binding</keyword>
<dbReference type="InterPro" id="IPR050987">
    <property type="entry name" value="AtrR-like"/>
</dbReference>
<dbReference type="PANTHER" id="PTHR46910">
    <property type="entry name" value="TRANSCRIPTION FACTOR PDR1"/>
    <property type="match status" value="1"/>
</dbReference>
<gene>
    <name evidence="7" type="ORF">CPLU01_04228</name>
</gene>